<gene>
    <name evidence="1" type="ORF">SMRZ_LOCUS6669</name>
</gene>
<dbReference type="EMBL" id="UZAI01002529">
    <property type="protein sequence ID" value="VDO72389.1"/>
    <property type="molecule type" value="Genomic_DNA"/>
</dbReference>
<sequence>MLSFARFFDVLIRSKSNRAFSNFSRSCFANLASDAM</sequence>
<evidence type="ECO:0000313" key="1">
    <source>
        <dbReference type="EMBL" id="VDO72389.1"/>
    </source>
</evidence>
<dbReference type="Proteomes" id="UP000277204">
    <property type="component" value="Unassembled WGS sequence"/>
</dbReference>
<accession>A0A3P7Y5L6</accession>
<dbReference type="AlphaFoldDB" id="A0A3P7Y5L6"/>
<reference evidence="1 2" key="1">
    <citation type="submission" date="2018-11" db="EMBL/GenBank/DDBJ databases">
        <authorList>
            <consortium name="Pathogen Informatics"/>
        </authorList>
    </citation>
    <scope>NUCLEOTIDE SEQUENCE [LARGE SCALE GENOMIC DNA]</scope>
    <source>
        <strain evidence="1 2">Zambia</strain>
    </source>
</reference>
<proteinExistence type="predicted"/>
<evidence type="ECO:0000313" key="2">
    <source>
        <dbReference type="Proteomes" id="UP000277204"/>
    </source>
</evidence>
<organism evidence="1 2">
    <name type="scientific">Schistosoma margrebowiei</name>
    <dbReference type="NCBI Taxonomy" id="48269"/>
    <lineage>
        <taxon>Eukaryota</taxon>
        <taxon>Metazoa</taxon>
        <taxon>Spiralia</taxon>
        <taxon>Lophotrochozoa</taxon>
        <taxon>Platyhelminthes</taxon>
        <taxon>Trematoda</taxon>
        <taxon>Digenea</taxon>
        <taxon>Strigeidida</taxon>
        <taxon>Schistosomatoidea</taxon>
        <taxon>Schistosomatidae</taxon>
        <taxon>Schistosoma</taxon>
    </lineage>
</organism>
<name>A0A3P7Y5L6_9TREM</name>
<keyword evidence="2" id="KW-1185">Reference proteome</keyword>
<protein>
    <submittedName>
        <fullName evidence="1">Uncharacterized protein</fullName>
    </submittedName>
</protein>